<evidence type="ECO:0000313" key="2">
    <source>
        <dbReference type="EMBL" id="ORZ32628.1"/>
    </source>
</evidence>
<name>A0A1Y2HDF9_9FUNG</name>
<organism evidence="2 3">
    <name type="scientific">Catenaria anguillulae PL171</name>
    <dbReference type="NCBI Taxonomy" id="765915"/>
    <lineage>
        <taxon>Eukaryota</taxon>
        <taxon>Fungi</taxon>
        <taxon>Fungi incertae sedis</taxon>
        <taxon>Blastocladiomycota</taxon>
        <taxon>Blastocladiomycetes</taxon>
        <taxon>Blastocladiales</taxon>
        <taxon>Catenariaceae</taxon>
        <taxon>Catenaria</taxon>
    </lineage>
</organism>
<protein>
    <submittedName>
        <fullName evidence="2">Uncharacterized protein</fullName>
    </submittedName>
</protein>
<dbReference type="EMBL" id="MCFL01000044">
    <property type="protein sequence ID" value="ORZ32628.1"/>
    <property type="molecule type" value="Genomic_DNA"/>
</dbReference>
<evidence type="ECO:0000256" key="1">
    <source>
        <dbReference type="SAM" id="MobiDB-lite"/>
    </source>
</evidence>
<dbReference type="AlphaFoldDB" id="A0A1Y2HDF9"/>
<gene>
    <name evidence="2" type="ORF">BCR44DRAFT_1234567</name>
</gene>
<accession>A0A1Y2HDF9</accession>
<feature type="region of interest" description="Disordered" evidence="1">
    <location>
        <begin position="230"/>
        <end position="252"/>
    </location>
</feature>
<reference evidence="2 3" key="1">
    <citation type="submission" date="2016-07" db="EMBL/GenBank/DDBJ databases">
        <title>Pervasive Adenine N6-methylation of Active Genes in Fungi.</title>
        <authorList>
            <consortium name="DOE Joint Genome Institute"/>
            <person name="Mondo S.J."/>
            <person name="Dannebaum R.O."/>
            <person name="Kuo R.C."/>
            <person name="Labutti K."/>
            <person name="Haridas S."/>
            <person name="Kuo A."/>
            <person name="Salamov A."/>
            <person name="Ahrendt S.R."/>
            <person name="Lipzen A."/>
            <person name="Sullivan W."/>
            <person name="Andreopoulos W.B."/>
            <person name="Clum A."/>
            <person name="Lindquist E."/>
            <person name="Daum C."/>
            <person name="Ramamoorthy G.K."/>
            <person name="Gryganskyi A."/>
            <person name="Culley D."/>
            <person name="Magnuson J.K."/>
            <person name="James T.Y."/>
            <person name="O'Malley M.A."/>
            <person name="Stajich J.E."/>
            <person name="Spatafora J.W."/>
            <person name="Visel A."/>
            <person name="Grigoriev I.V."/>
        </authorList>
    </citation>
    <scope>NUCLEOTIDE SEQUENCE [LARGE SCALE GENOMIC DNA]</scope>
    <source>
        <strain evidence="2 3">PL171</strain>
    </source>
</reference>
<keyword evidence="3" id="KW-1185">Reference proteome</keyword>
<dbReference type="Proteomes" id="UP000193411">
    <property type="component" value="Unassembled WGS sequence"/>
</dbReference>
<proteinExistence type="predicted"/>
<comment type="caution">
    <text evidence="2">The sequence shown here is derived from an EMBL/GenBank/DDBJ whole genome shotgun (WGS) entry which is preliminary data.</text>
</comment>
<sequence length="252" mass="27269">MDGCRAGCGRSESYWLVALAWLDRLEVDSCCTNGRLVEVVSSRASAFATPVAMHTDARIRGRDGRILSHVHATLEHAREDVAKVMFGYDCPPVGSDCVSALFGWVEVHGRSTVSGNQADLFCHDVTKEPIIAKYSSDLQRTSAAIAHAVNASLLHVLPQVRCWRHMTDSSRSSSEISDESFAAFLTGRVLARTRSRTTSSSNSPTMRATLDVEPTLQKAVDAHPACLASGSGSSVGCEEPFQVRAKDQDDVE</sequence>
<evidence type="ECO:0000313" key="3">
    <source>
        <dbReference type="Proteomes" id="UP000193411"/>
    </source>
</evidence>